<protein>
    <submittedName>
        <fullName evidence="2">Uncharacterized protein</fullName>
    </submittedName>
</protein>
<accession>A0AAV7U176</accession>
<dbReference type="Proteomes" id="UP001066276">
    <property type="component" value="Chromosome 3_2"/>
</dbReference>
<dbReference type="EMBL" id="JANPWB010000006">
    <property type="protein sequence ID" value="KAJ1182271.1"/>
    <property type="molecule type" value="Genomic_DNA"/>
</dbReference>
<feature type="compositionally biased region" description="Low complexity" evidence="1">
    <location>
        <begin position="84"/>
        <end position="100"/>
    </location>
</feature>
<feature type="region of interest" description="Disordered" evidence="1">
    <location>
        <begin position="63"/>
        <end position="117"/>
    </location>
</feature>
<proteinExistence type="predicted"/>
<gene>
    <name evidence="2" type="ORF">NDU88_007464</name>
</gene>
<dbReference type="AlphaFoldDB" id="A0AAV7U176"/>
<keyword evidence="3" id="KW-1185">Reference proteome</keyword>
<reference evidence="2" key="1">
    <citation type="journal article" date="2022" name="bioRxiv">
        <title>Sequencing and chromosome-scale assembly of the giantPleurodeles waltlgenome.</title>
        <authorList>
            <person name="Brown T."/>
            <person name="Elewa A."/>
            <person name="Iarovenko S."/>
            <person name="Subramanian E."/>
            <person name="Araus A.J."/>
            <person name="Petzold A."/>
            <person name="Susuki M."/>
            <person name="Suzuki K.-i.T."/>
            <person name="Hayashi T."/>
            <person name="Toyoda A."/>
            <person name="Oliveira C."/>
            <person name="Osipova E."/>
            <person name="Leigh N.D."/>
            <person name="Simon A."/>
            <person name="Yun M.H."/>
        </authorList>
    </citation>
    <scope>NUCLEOTIDE SEQUENCE</scope>
    <source>
        <strain evidence="2">20211129_DDA</strain>
        <tissue evidence="2">Liver</tissue>
    </source>
</reference>
<evidence type="ECO:0000313" key="3">
    <source>
        <dbReference type="Proteomes" id="UP001066276"/>
    </source>
</evidence>
<comment type="caution">
    <text evidence="2">The sequence shown here is derived from an EMBL/GenBank/DDBJ whole genome shotgun (WGS) entry which is preliminary data.</text>
</comment>
<sequence>MRLVCETLLSGARSQRGASVGASVGAEALKQSGAAHSSPPAPSLPVLLVLLVLLRFRVPEVRGAKPAGSQRVGASAEALKQSGAAHSSPPAPVSLPVLLRPPDHGSRDRPVRSSPVS</sequence>
<feature type="compositionally biased region" description="Basic and acidic residues" evidence="1">
    <location>
        <begin position="101"/>
        <end position="111"/>
    </location>
</feature>
<name>A0AAV7U176_PLEWA</name>
<organism evidence="2 3">
    <name type="scientific">Pleurodeles waltl</name>
    <name type="common">Iberian ribbed newt</name>
    <dbReference type="NCBI Taxonomy" id="8319"/>
    <lineage>
        <taxon>Eukaryota</taxon>
        <taxon>Metazoa</taxon>
        <taxon>Chordata</taxon>
        <taxon>Craniata</taxon>
        <taxon>Vertebrata</taxon>
        <taxon>Euteleostomi</taxon>
        <taxon>Amphibia</taxon>
        <taxon>Batrachia</taxon>
        <taxon>Caudata</taxon>
        <taxon>Salamandroidea</taxon>
        <taxon>Salamandridae</taxon>
        <taxon>Pleurodelinae</taxon>
        <taxon>Pleurodeles</taxon>
    </lineage>
</organism>
<evidence type="ECO:0000313" key="2">
    <source>
        <dbReference type="EMBL" id="KAJ1182271.1"/>
    </source>
</evidence>
<evidence type="ECO:0000256" key="1">
    <source>
        <dbReference type="SAM" id="MobiDB-lite"/>
    </source>
</evidence>